<dbReference type="SUPFAM" id="SSF88946">
    <property type="entry name" value="Sigma2 domain of RNA polymerase sigma factors"/>
    <property type="match status" value="1"/>
</dbReference>
<dbReference type="AlphaFoldDB" id="A0A0E0USP2"/>
<keyword evidence="4" id="KW-0804">Transcription</keyword>
<evidence type="ECO:0000256" key="4">
    <source>
        <dbReference type="ARBA" id="ARBA00023163"/>
    </source>
</evidence>
<dbReference type="HOGENOM" id="CLU_047691_3_1_9"/>
<dbReference type="RefSeq" id="WP_012581956.1">
    <property type="nucleotide sequence ID" value="NC_017537.1"/>
</dbReference>
<dbReference type="InterPro" id="IPR013249">
    <property type="entry name" value="RNA_pol_sigma70_r4_t2"/>
</dbReference>
<dbReference type="NCBIfam" id="NF006930">
    <property type="entry name" value="PRK09415.1"/>
    <property type="match status" value="1"/>
</dbReference>
<dbReference type="GO" id="GO:0006352">
    <property type="term" value="P:DNA-templated transcription initiation"/>
    <property type="evidence" value="ECO:0007669"/>
    <property type="project" value="InterPro"/>
</dbReference>
<dbReference type="Gene3D" id="1.10.1740.10">
    <property type="match status" value="1"/>
</dbReference>
<feature type="domain" description="RNA polymerase sigma factor 70 region 4 type 2" evidence="6">
    <location>
        <begin position="123"/>
        <end position="174"/>
    </location>
</feature>
<protein>
    <submittedName>
        <fullName evidence="7">RNA polymerase, sigma-24 (Sigma C) subunit, ECF subfamily</fullName>
    </submittedName>
</protein>
<dbReference type="InterPro" id="IPR013325">
    <property type="entry name" value="RNA_pol_sigma_r2"/>
</dbReference>
<gene>
    <name evidence="7" type="primary">rpoE</name>
    <name evidence="7" type="ordered locus">LMM7_0446</name>
</gene>
<feature type="domain" description="RNA polymerase sigma-70 region 2" evidence="5">
    <location>
        <begin position="25"/>
        <end position="86"/>
    </location>
</feature>
<dbReference type="Gene3D" id="1.10.10.10">
    <property type="entry name" value="Winged helix-like DNA-binding domain superfamily/Winged helix DNA-binding domain"/>
    <property type="match status" value="1"/>
</dbReference>
<accession>A0A0E0USP2</accession>
<keyword evidence="3" id="KW-0731">Sigma factor</keyword>
<dbReference type="NCBIfam" id="TIGR02937">
    <property type="entry name" value="sigma70-ECF"/>
    <property type="match status" value="1"/>
</dbReference>
<evidence type="ECO:0000259" key="5">
    <source>
        <dbReference type="Pfam" id="PF04542"/>
    </source>
</evidence>
<dbReference type="InterPro" id="IPR007627">
    <property type="entry name" value="RNA_pol_sigma70_r2"/>
</dbReference>
<dbReference type="EMBL" id="CP002816">
    <property type="protein sequence ID" value="AEH91452.1"/>
    <property type="molecule type" value="Genomic_DNA"/>
</dbReference>
<dbReference type="SUPFAM" id="SSF88659">
    <property type="entry name" value="Sigma3 and sigma4 domains of RNA polymerase sigma factors"/>
    <property type="match status" value="1"/>
</dbReference>
<reference evidence="7 8" key="1">
    <citation type="journal article" date="2011" name="J. Bacteriol.">
        <title>Genome sequence of the nonpathogenic Listeria monocytogenes serovar 4a strain M7.</title>
        <authorList>
            <person name="Chen J."/>
            <person name="Xia Y."/>
            <person name="Cheng C."/>
            <person name="Fang C."/>
            <person name="Shan Y."/>
            <person name="Jin G."/>
            <person name="Fang W."/>
        </authorList>
    </citation>
    <scope>NUCLEOTIDE SEQUENCE [LARGE SCALE GENOMIC DNA]</scope>
    <source>
        <strain evidence="7 8">M7</strain>
    </source>
</reference>
<dbReference type="Proteomes" id="UP000000486">
    <property type="component" value="Chromosome"/>
</dbReference>
<sequence length="182" mass="21497">MTELEEIGIHINSIENTEQIISQLMDNYSDDVLHLVFSYVKNRTTAEDLTQEIFIKCYEKLDQFNNKSSIKTWLYRIAINHCKDYLGSWHYRKLNFSEKIWDYLPSKTKHVEEEIIAKDVANSLMSAVMDLPVKYREVVFLHYYEELSLANISKITGVNSNTLKTRLKHARELLKTKMKKEV</sequence>
<evidence type="ECO:0000256" key="3">
    <source>
        <dbReference type="ARBA" id="ARBA00023082"/>
    </source>
</evidence>
<dbReference type="PANTHER" id="PTHR43133">
    <property type="entry name" value="RNA POLYMERASE ECF-TYPE SIGMA FACTO"/>
    <property type="match status" value="1"/>
</dbReference>
<dbReference type="InterPro" id="IPR036388">
    <property type="entry name" value="WH-like_DNA-bd_sf"/>
</dbReference>
<proteinExistence type="inferred from homology"/>
<evidence type="ECO:0000313" key="8">
    <source>
        <dbReference type="Proteomes" id="UP000000486"/>
    </source>
</evidence>
<evidence type="ECO:0000256" key="1">
    <source>
        <dbReference type="ARBA" id="ARBA00010641"/>
    </source>
</evidence>
<dbReference type="GO" id="GO:0016987">
    <property type="term" value="F:sigma factor activity"/>
    <property type="evidence" value="ECO:0007669"/>
    <property type="project" value="UniProtKB-KW"/>
</dbReference>
<evidence type="ECO:0000313" key="7">
    <source>
        <dbReference type="EMBL" id="AEH91452.1"/>
    </source>
</evidence>
<keyword evidence="2" id="KW-0805">Transcription regulation</keyword>
<evidence type="ECO:0000259" key="6">
    <source>
        <dbReference type="Pfam" id="PF08281"/>
    </source>
</evidence>
<organism evidence="7 8">
    <name type="scientific">Listeria monocytogenes serotype 4a (strain M7)</name>
    <dbReference type="NCBI Taxonomy" id="1030009"/>
    <lineage>
        <taxon>Bacteria</taxon>
        <taxon>Bacillati</taxon>
        <taxon>Bacillota</taxon>
        <taxon>Bacilli</taxon>
        <taxon>Bacillales</taxon>
        <taxon>Listeriaceae</taxon>
        <taxon>Listeria</taxon>
    </lineage>
</organism>
<dbReference type="Pfam" id="PF08281">
    <property type="entry name" value="Sigma70_r4_2"/>
    <property type="match status" value="1"/>
</dbReference>
<evidence type="ECO:0000256" key="2">
    <source>
        <dbReference type="ARBA" id="ARBA00023015"/>
    </source>
</evidence>
<name>A0A0E0USP2_LISMM</name>
<dbReference type="PATRIC" id="fig|1030009.3.peg.438"/>
<dbReference type="GO" id="GO:0003677">
    <property type="term" value="F:DNA binding"/>
    <property type="evidence" value="ECO:0007669"/>
    <property type="project" value="InterPro"/>
</dbReference>
<dbReference type="InterPro" id="IPR013324">
    <property type="entry name" value="RNA_pol_sigma_r3/r4-like"/>
</dbReference>
<dbReference type="InterPro" id="IPR039425">
    <property type="entry name" value="RNA_pol_sigma-70-like"/>
</dbReference>
<comment type="similarity">
    <text evidence="1">Belongs to the sigma-70 factor family. ECF subfamily.</text>
</comment>
<dbReference type="KEGG" id="lmq:LMM7_0446"/>
<dbReference type="PANTHER" id="PTHR43133:SF60">
    <property type="entry name" value="RNA POLYMERASE SIGMA FACTOR SIGV"/>
    <property type="match status" value="1"/>
</dbReference>
<dbReference type="CDD" id="cd06171">
    <property type="entry name" value="Sigma70_r4"/>
    <property type="match status" value="1"/>
</dbReference>
<dbReference type="Pfam" id="PF04542">
    <property type="entry name" value="Sigma70_r2"/>
    <property type="match status" value="1"/>
</dbReference>
<dbReference type="InterPro" id="IPR014284">
    <property type="entry name" value="RNA_pol_sigma-70_dom"/>
</dbReference>